<evidence type="ECO:0000256" key="3">
    <source>
        <dbReference type="PROSITE-ProRule" id="PRU00176"/>
    </source>
</evidence>
<keyword evidence="9" id="KW-1185">Reference proteome</keyword>
<feature type="domain" description="RRM" evidence="5">
    <location>
        <begin position="14"/>
        <end position="92"/>
    </location>
</feature>
<dbReference type="InterPro" id="IPR000504">
    <property type="entry name" value="RRM_dom"/>
</dbReference>
<dbReference type="Gene3D" id="3.30.70.330">
    <property type="match status" value="1"/>
</dbReference>
<proteinExistence type="predicted"/>
<dbReference type="InterPro" id="IPR001878">
    <property type="entry name" value="Znf_CCHC"/>
</dbReference>
<dbReference type="EnsemblMetazoa" id="ADAC007744-RA">
    <property type="protein sequence ID" value="ADAC007744-PA"/>
    <property type="gene ID" value="ADAC007744"/>
</dbReference>
<feature type="domain" description="CCHC-type" evidence="6">
    <location>
        <begin position="110"/>
        <end position="126"/>
    </location>
</feature>
<reference evidence="8" key="4">
    <citation type="submission" date="2015-06" db="UniProtKB">
        <authorList>
            <consortium name="EnsemblMetazoa"/>
        </authorList>
    </citation>
    <scope>IDENTIFICATION</scope>
</reference>
<dbReference type="SMART" id="SM00360">
    <property type="entry name" value="RRM"/>
    <property type="match status" value="1"/>
</dbReference>
<name>W5JCM3_ANODA</name>
<dbReference type="PANTHER" id="PTHR46259:SF1">
    <property type="entry name" value="ZINC FINGER CCHC-TYPE AND RNA-BINDING MOTIF-CONTAINING PROTEIN 1"/>
    <property type="match status" value="1"/>
</dbReference>
<dbReference type="STRING" id="43151.W5JCM3"/>
<evidence type="ECO:0000259" key="5">
    <source>
        <dbReference type="PROSITE" id="PS50102"/>
    </source>
</evidence>
<reference evidence="7" key="2">
    <citation type="submission" date="2010-05" db="EMBL/GenBank/DDBJ databases">
        <authorList>
            <person name="Almeida L.G."/>
            <person name="Nicolas M.F."/>
            <person name="Souza R.C."/>
            <person name="Vasconcelos A.T.R."/>
        </authorList>
    </citation>
    <scope>NUCLEOTIDE SEQUENCE</scope>
</reference>
<protein>
    <submittedName>
        <fullName evidence="7">Zinc finger CCHC-type and RNA-binding motif-containing protein 1</fullName>
    </submittedName>
</protein>
<evidence type="ECO:0000256" key="1">
    <source>
        <dbReference type="ARBA" id="ARBA00022884"/>
    </source>
</evidence>
<dbReference type="VEuPathDB" id="VectorBase:ADAC007744"/>
<evidence type="ECO:0000313" key="8">
    <source>
        <dbReference type="EnsemblMetazoa" id="ADAC007744-PA"/>
    </source>
</evidence>
<feature type="region of interest" description="Disordered" evidence="4">
    <location>
        <begin position="133"/>
        <end position="173"/>
    </location>
</feature>
<evidence type="ECO:0000256" key="4">
    <source>
        <dbReference type="SAM" id="MobiDB-lite"/>
    </source>
</evidence>
<evidence type="ECO:0000259" key="6">
    <source>
        <dbReference type="PROSITE" id="PS50158"/>
    </source>
</evidence>
<dbReference type="Proteomes" id="UP000000673">
    <property type="component" value="Unassembled WGS sequence"/>
</dbReference>
<evidence type="ECO:0000256" key="2">
    <source>
        <dbReference type="PROSITE-ProRule" id="PRU00047"/>
    </source>
</evidence>
<dbReference type="EMBL" id="ADMH02001888">
    <property type="protein sequence ID" value="ETN60630.1"/>
    <property type="molecule type" value="Genomic_DNA"/>
</dbReference>
<accession>W5JCM3</accession>
<dbReference type="GO" id="GO:0000398">
    <property type="term" value="P:mRNA splicing, via spliceosome"/>
    <property type="evidence" value="ECO:0007669"/>
    <property type="project" value="InterPro"/>
</dbReference>
<keyword evidence="2" id="KW-0479">Metal-binding</keyword>
<reference evidence="7 9" key="1">
    <citation type="journal article" date="2010" name="BMC Genomics">
        <title>Combination of measures distinguishes pre-miRNAs from other stem-loops in the genome of the newly sequenced Anopheles darlingi.</title>
        <authorList>
            <person name="Mendes N.D."/>
            <person name="Freitas A.T."/>
            <person name="Vasconcelos A.T."/>
            <person name="Sagot M.F."/>
        </authorList>
    </citation>
    <scope>NUCLEOTIDE SEQUENCE</scope>
</reference>
<dbReference type="GO" id="GO:0008270">
    <property type="term" value="F:zinc ion binding"/>
    <property type="evidence" value="ECO:0007669"/>
    <property type="project" value="UniProtKB-KW"/>
</dbReference>
<dbReference type="InterPro" id="IPR012677">
    <property type="entry name" value="Nucleotide-bd_a/b_plait_sf"/>
</dbReference>
<gene>
    <name evidence="7" type="ORF">AND_007744</name>
</gene>
<dbReference type="InterPro" id="IPR044598">
    <property type="entry name" value="ZCRB1"/>
</dbReference>
<dbReference type="SMART" id="SM00343">
    <property type="entry name" value="ZnF_C2HC"/>
    <property type="match status" value="1"/>
</dbReference>
<feature type="compositionally biased region" description="Basic residues" evidence="4">
    <location>
        <begin position="134"/>
        <end position="143"/>
    </location>
</feature>
<dbReference type="InterPro" id="IPR036875">
    <property type="entry name" value="Znf_CCHC_sf"/>
</dbReference>
<dbReference type="SUPFAM" id="SSF57756">
    <property type="entry name" value="Retrovirus zinc finger-like domains"/>
    <property type="match status" value="1"/>
</dbReference>
<evidence type="ECO:0000313" key="7">
    <source>
        <dbReference type="EMBL" id="ETN60630.1"/>
    </source>
</evidence>
<dbReference type="InterPro" id="IPR035979">
    <property type="entry name" value="RBD_domain_sf"/>
</dbReference>
<keyword evidence="2" id="KW-0862">Zinc</keyword>
<keyword evidence="2" id="KW-0863">Zinc-finger</keyword>
<keyword evidence="1 3" id="KW-0694">RNA-binding</keyword>
<dbReference type="SUPFAM" id="SSF54928">
    <property type="entry name" value="RNA-binding domain, RBD"/>
    <property type="match status" value="1"/>
</dbReference>
<dbReference type="VEuPathDB" id="VectorBase:ADAR2_001611"/>
<dbReference type="PROSITE" id="PS50102">
    <property type="entry name" value="RRM"/>
    <property type="match status" value="1"/>
</dbReference>
<dbReference type="AlphaFoldDB" id="W5JCM3"/>
<dbReference type="GO" id="GO:0005689">
    <property type="term" value="C:U12-type spliceosomal complex"/>
    <property type="evidence" value="ECO:0007669"/>
    <property type="project" value="InterPro"/>
</dbReference>
<organism evidence="7">
    <name type="scientific">Anopheles darlingi</name>
    <name type="common">Mosquito</name>
    <dbReference type="NCBI Taxonomy" id="43151"/>
    <lineage>
        <taxon>Eukaryota</taxon>
        <taxon>Metazoa</taxon>
        <taxon>Ecdysozoa</taxon>
        <taxon>Arthropoda</taxon>
        <taxon>Hexapoda</taxon>
        <taxon>Insecta</taxon>
        <taxon>Pterygota</taxon>
        <taxon>Neoptera</taxon>
        <taxon>Endopterygota</taxon>
        <taxon>Diptera</taxon>
        <taxon>Nematocera</taxon>
        <taxon>Culicoidea</taxon>
        <taxon>Culicidae</taxon>
        <taxon>Anophelinae</taxon>
        <taxon>Anopheles</taxon>
    </lineage>
</organism>
<dbReference type="Gene3D" id="4.10.60.10">
    <property type="entry name" value="Zinc finger, CCHC-type"/>
    <property type="match status" value="1"/>
</dbReference>
<dbReference type="Pfam" id="PF00076">
    <property type="entry name" value="RRM_1"/>
    <property type="match status" value="1"/>
</dbReference>
<dbReference type="HOGENOM" id="CLU_059455_1_0_1"/>
<dbReference type="PANTHER" id="PTHR46259">
    <property type="entry name" value="ZINC FINGER CCHC-TYPE AND RNA-BINDING MOTIF-CONTAINING PROTEIN 1"/>
    <property type="match status" value="1"/>
</dbReference>
<reference evidence="7" key="3">
    <citation type="journal article" date="2013" name="Nucleic Acids Res.">
        <title>The genome of Anopheles darlingi, the main neotropical malaria vector.</title>
        <authorList>
            <person name="Marinotti O."/>
            <person name="Cerqueira G.C."/>
            <person name="de Almeida L.G."/>
            <person name="Ferro M.I."/>
            <person name="Loreto E.L."/>
            <person name="Zaha A."/>
            <person name="Teixeira S.M."/>
            <person name="Wespiser A.R."/>
            <person name="Almeida E Silva A."/>
            <person name="Schlindwein A.D."/>
            <person name="Pacheco A.C."/>
            <person name="Silva A.L."/>
            <person name="Graveley B.R."/>
            <person name="Walenz B.P."/>
            <person name="Lima Bde A."/>
            <person name="Ribeiro C.A."/>
            <person name="Nunes-Silva C.G."/>
            <person name="de Carvalho C.R."/>
            <person name="Soares C.M."/>
            <person name="de Menezes C.B."/>
            <person name="Matiolli C."/>
            <person name="Caffrey D."/>
            <person name="Araujo D.A."/>
            <person name="de Oliveira D.M."/>
            <person name="Golenbock D."/>
            <person name="Grisard E.C."/>
            <person name="Fantinatti-Garboggini F."/>
            <person name="de Carvalho F.M."/>
            <person name="Barcellos F.G."/>
            <person name="Prosdocimi F."/>
            <person name="May G."/>
            <person name="Azevedo Junior G.M."/>
            <person name="Guimaraes G.M."/>
            <person name="Goldman G.H."/>
            <person name="Padilha I.Q."/>
            <person name="Batista Jda S."/>
            <person name="Ferro J.A."/>
            <person name="Ribeiro J.M."/>
            <person name="Fietto J.L."/>
            <person name="Dabbas K.M."/>
            <person name="Cerdeira L."/>
            <person name="Agnez-Lima L.F."/>
            <person name="Brocchi M."/>
            <person name="de Carvalho M.O."/>
            <person name="Teixeira Mde M."/>
            <person name="Diniz Maia Mde M."/>
            <person name="Goldman M.H."/>
            <person name="Cruz Schneider M.P."/>
            <person name="Felipe M.S."/>
            <person name="Hungria M."/>
            <person name="Nicolas M.F."/>
            <person name="Pereira M."/>
            <person name="Montes M.A."/>
            <person name="Cantao M.E."/>
            <person name="Vincentz M."/>
            <person name="Rafael M.S."/>
            <person name="Silverman N."/>
            <person name="Stoco P.H."/>
            <person name="Souza R.C."/>
            <person name="Vicentini R."/>
            <person name="Gazzinelli R.T."/>
            <person name="Neves Rde O."/>
            <person name="Silva R."/>
            <person name="Astolfi-Filho S."/>
            <person name="Maciel T.E."/>
            <person name="Urmenyi T.P."/>
            <person name="Tadei W.P."/>
            <person name="Camargo E.P."/>
            <person name="de Vasconcelos A.T."/>
        </authorList>
    </citation>
    <scope>NUCLEOTIDE SEQUENCE</scope>
</reference>
<dbReference type="GO" id="GO:0003723">
    <property type="term" value="F:RNA binding"/>
    <property type="evidence" value="ECO:0007669"/>
    <property type="project" value="UniProtKB-UniRule"/>
</dbReference>
<dbReference type="eggNOG" id="KOG0118">
    <property type="taxonomic scope" value="Eukaryota"/>
</dbReference>
<evidence type="ECO:0000313" key="9">
    <source>
        <dbReference type="Proteomes" id="UP000000673"/>
    </source>
</evidence>
<dbReference type="PROSITE" id="PS50158">
    <property type="entry name" value="ZF_CCHC"/>
    <property type="match status" value="1"/>
</dbReference>
<dbReference type="OMA" id="CCNACNN"/>
<sequence length="196" mass="21712">MEKRKKLSVPDVRCTAYISNLPFNLTNIDVNKIFATYGKIIKVTILRDKMSRKSKGVAFILYSTPQEALNCCNACNNKEMFGRTLKASIAKDNGKGAENAVRKNYSNKTRCFECGSDGHMSYSCPNNVLGSKTPPRKAIKSGKRKQDTVGESYAESGSDSDRGSALNVHPPTAVKRLKYRKSSYFSDDEELDDGNS</sequence>